<name>A0A847S8W4_9BACT</name>
<evidence type="ECO:0000313" key="3">
    <source>
        <dbReference type="EMBL" id="NLR79670.1"/>
    </source>
</evidence>
<dbReference type="RefSeq" id="WP_168738951.1">
    <property type="nucleotide sequence ID" value="NZ_JABAHZ010000002.1"/>
</dbReference>
<accession>A0A847S8W4</accession>
<dbReference type="PANTHER" id="PTHR43581">
    <property type="entry name" value="ATP/GTP PHOSPHATASE"/>
    <property type="match status" value="1"/>
</dbReference>
<dbReference type="GO" id="GO:0016887">
    <property type="term" value="F:ATP hydrolysis activity"/>
    <property type="evidence" value="ECO:0007669"/>
    <property type="project" value="InterPro"/>
</dbReference>
<comment type="caution">
    <text evidence="3">The sequence shown here is derived from an EMBL/GenBank/DDBJ whole genome shotgun (WGS) entry which is preliminary data.</text>
</comment>
<dbReference type="Proteomes" id="UP000552864">
    <property type="component" value="Unassembled WGS sequence"/>
</dbReference>
<feature type="domain" description="DUF3696" evidence="1">
    <location>
        <begin position="321"/>
        <end position="371"/>
    </location>
</feature>
<proteinExistence type="predicted"/>
<evidence type="ECO:0000313" key="4">
    <source>
        <dbReference type="Proteomes" id="UP000552864"/>
    </source>
</evidence>
<evidence type="ECO:0000259" key="1">
    <source>
        <dbReference type="Pfam" id="PF12476"/>
    </source>
</evidence>
<dbReference type="InterPro" id="IPR014592">
    <property type="entry name" value="P-loop_UCP034888"/>
</dbReference>
<dbReference type="InterPro" id="IPR003959">
    <property type="entry name" value="ATPase_AAA_core"/>
</dbReference>
<gene>
    <name evidence="3" type="ORF">HGH91_13620</name>
</gene>
<dbReference type="InterPro" id="IPR022532">
    <property type="entry name" value="DUF3696"/>
</dbReference>
<dbReference type="PANTHER" id="PTHR43581:SF2">
    <property type="entry name" value="EXCINUCLEASE ATPASE SUBUNIT"/>
    <property type="match status" value="1"/>
</dbReference>
<dbReference type="EMBL" id="JABAHZ010000002">
    <property type="protein sequence ID" value="NLR79670.1"/>
    <property type="molecule type" value="Genomic_DNA"/>
</dbReference>
<protein>
    <submittedName>
        <fullName evidence="3">DUF3696 domain-containing protein</fullName>
    </submittedName>
</protein>
<dbReference type="GO" id="GO:0005524">
    <property type="term" value="F:ATP binding"/>
    <property type="evidence" value="ECO:0007669"/>
    <property type="project" value="InterPro"/>
</dbReference>
<evidence type="ECO:0000259" key="2">
    <source>
        <dbReference type="Pfam" id="PF13304"/>
    </source>
</evidence>
<dbReference type="PIRSF" id="PIRSF034888">
    <property type="entry name" value="P-loop_UCP034888"/>
    <property type="match status" value="1"/>
</dbReference>
<keyword evidence="4" id="KW-1185">Reference proteome</keyword>
<reference evidence="3 4" key="1">
    <citation type="submission" date="2020-04" db="EMBL/GenBank/DDBJ databases">
        <authorList>
            <person name="Yin C."/>
        </authorList>
    </citation>
    <scope>NUCLEOTIDE SEQUENCE [LARGE SCALE GENOMIC DNA]</scope>
    <source>
        <strain evidence="3 4">Ak56</strain>
    </source>
</reference>
<feature type="domain" description="ATPase AAA-type core" evidence="2">
    <location>
        <begin position="23"/>
        <end position="305"/>
    </location>
</feature>
<dbReference type="Pfam" id="PF12476">
    <property type="entry name" value="DUF3696"/>
    <property type="match status" value="1"/>
</dbReference>
<dbReference type="SUPFAM" id="SSF52540">
    <property type="entry name" value="P-loop containing nucleoside triphosphate hydrolases"/>
    <property type="match status" value="1"/>
</dbReference>
<dbReference type="AlphaFoldDB" id="A0A847S8W4"/>
<organism evidence="3 4">
    <name type="scientific">Chitinophaga eiseniae</name>
    <dbReference type="NCBI Taxonomy" id="634771"/>
    <lineage>
        <taxon>Bacteria</taxon>
        <taxon>Pseudomonadati</taxon>
        <taxon>Bacteroidota</taxon>
        <taxon>Chitinophagia</taxon>
        <taxon>Chitinophagales</taxon>
        <taxon>Chitinophagaceae</taxon>
        <taxon>Chitinophaga</taxon>
    </lineage>
</organism>
<dbReference type="Gene3D" id="3.40.50.300">
    <property type="entry name" value="P-loop containing nucleotide triphosphate hydrolases"/>
    <property type="match status" value="1"/>
</dbReference>
<dbReference type="InterPro" id="IPR027417">
    <property type="entry name" value="P-loop_NTPase"/>
</dbReference>
<dbReference type="InterPro" id="IPR051396">
    <property type="entry name" value="Bact_Antivir_Def_Nuclease"/>
</dbReference>
<sequence length="372" mass="41559">MIEKLRIKNFKSHKDTSIALGHLTVLCGQNGVGKSSLIQALLLLRQTNLKNKLNEILDLNSPLCFIGKTKDALYLYVDKVRGDEISIILGDNDQEYSWAFDTSKDSSFLTRLNDINDSDGYNTLSLFTNDFQYISAARSADYENDDYEVQIQRQLSIKKGKGELTAQYLYTFGKVTKVNDNLLHPSEPDTYLLSQTTAWEREISKGVNIKPKDVGGGYEIKYSFINSNFGETEEFSSENVGFGLSYSLPIIVAILSATPGSLLLIENPEAHLHPYGQSKLAELMCLAGQAGVQIIVETHSDHIINGILVQCKKYEKSQFGIDKKNLKIYSFDRDETEHATVSTEVIVDAGGKLQNRPSSFFDQIGKDIRALI</sequence>
<dbReference type="Pfam" id="PF13304">
    <property type="entry name" value="AAA_21"/>
    <property type="match status" value="1"/>
</dbReference>